<feature type="region of interest" description="Disordered" evidence="9">
    <location>
        <begin position="486"/>
        <end position="556"/>
    </location>
</feature>
<feature type="compositionally biased region" description="Polar residues" evidence="9">
    <location>
        <begin position="140"/>
        <end position="166"/>
    </location>
</feature>
<evidence type="ECO:0000256" key="9">
    <source>
        <dbReference type="SAM" id="MobiDB-lite"/>
    </source>
</evidence>
<keyword evidence="4 7" id="KW-0238">DNA-binding</keyword>
<evidence type="ECO:0000256" key="1">
    <source>
        <dbReference type="ARBA" id="ARBA00004123"/>
    </source>
</evidence>
<evidence type="ECO:0000313" key="12">
    <source>
        <dbReference type="WBParaSite" id="TREG1_104750.1"/>
    </source>
</evidence>
<dbReference type="SMART" id="SM00389">
    <property type="entry name" value="HOX"/>
    <property type="match status" value="1"/>
</dbReference>
<evidence type="ECO:0000256" key="8">
    <source>
        <dbReference type="RuleBase" id="RU000682"/>
    </source>
</evidence>
<dbReference type="InterPro" id="IPR017970">
    <property type="entry name" value="Homeobox_CS"/>
</dbReference>
<feature type="compositionally biased region" description="Polar residues" evidence="9">
    <location>
        <begin position="497"/>
        <end position="506"/>
    </location>
</feature>
<comment type="subcellular location">
    <subcellularLocation>
        <location evidence="1 7 8">Nucleus</location>
    </subcellularLocation>
</comment>
<dbReference type="CDD" id="cd00086">
    <property type="entry name" value="homeodomain"/>
    <property type="match status" value="1"/>
</dbReference>
<sequence>MFPVDNRLSFNSAFDNLFPRSLGSCIPNSSQTDAFRSEWSNHFHQNARSVTSIPTTTANAMNNNNPENNFNGSKHHQQQQSNTHTYMNNQLNVRQHLLPASNDFTQTTLSTSSSSSSTSPRPNALAAAFLSNSFSDSLQANSQNYQNPNGFPNCFTPSSSSLMNSVNNDDNNNNNNNNNNGENMKISSFRPRSEFNHFDLGLNASRPMDLLSNCSTHLPISSANSSNSNSNNNNTVIHSSNNNIDSGNLPHDSIHSFTHNSNNTQLHYNRFVQPNQTKEDVGAFHPLVSSYSSINLLNSSIRYPSFGQNTSDLMNSGSQRIDMLNPFLDFRNSTTATSNANSNAFSNPVCNQHPQHPQHHQHQQQQTVSENLKSTYRHFTNTTAAAMAAAAAVEAASSVTSSMNNINNNNNSSMMNMTSPEMIRTMGQSMVATSSSNHHHHNNNNSNNTAVAVAAIAAAAAATNYMVANNTGMSNFGVSTNLNLSGQSRESGLDCSDITSSPSSTPCGRLNKSNNNSNNNSQIETNGSVGNHGNNGSGNSASSNNNNNSNARSSLSPTHIWPWMTVVGPNSVQRRRGRQTYSRYQTLELEKEFQYSHYLTRRRRIEIAHNLCLTERQIKIWFQNRRMKLKKERQQIKELNDETTRQTTTDPVHHSRRHMDSSHQYFEMMNANTNNSSYYSTNSNSGILDSKDNCQLDCKPLSLHKKSGLIPKLLDSNMQPESMISGGFLPVLNRGLQSGMNYPGGQDALRHGSSEDCEQMDSEDDEDDDDFCEPDDLQGSKVSKLAHEFINPHLIRTNILREK</sequence>
<feature type="compositionally biased region" description="Basic and acidic residues" evidence="9">
    <location>
        <begin position="635"/>
        <end position="644"/>
    </location>
</feature>
<name>A0AA85IRK4_TRIRE</name>
<dbReference type="PROSITE" id="PS50071">
    <property type="entry name" value="HOMEOBOX_2"/>
    <property type="match status" value="1"/>
</dbReference>
<dbReference type="GO" id="GO:0000981">
    <property type="term" value="F:DNA-binding transcription factor activity, RNA polymerase II-specific"/>
    <property type="evidence" value="ECO:0007669"/>
    <property type="project" value="InterPro"/>
</dbReference>
<dbReference type="Gene3D" id="1.10.10.60">
    <property type="entry name" value="Homeodomain-like"/>
    <property type="match status" value="1"/>
</dbReference>
<feature type="compositionally biased region" description="Low complexity" evidence="9">
    <location>
        <begin position="59"/>
        <end position="71"/>
    </location>
</feature>
<feature type="region of interest" description="Disordered" evidence="9">
    <location>
        <begin position="739"/>
        <end position="777"/>
    </location>
</feature>
<evidence type="ECO:0000256" key="3">
    <source>
        <dbReference type="ARBA" id="ARBA00022473"/>
    </source>
</evidence>
<dbReference type="InterPro" id="IPR001356">
    <property type="entry name" value="HD"/>
</dbReference>
<feature type="region of interest" description="Disordered" evidence="9">
    <location>
        <begin position="56"/>
        <end position="81"/>
    </location>
</feature>
<protein>
    <submittedName>
        <fullName evidence="12">PSP1 C-terminal domain-containing protein</fullName>
    </submittedName>
</protein>
<evidence type="ECO:0000256" key="4">
    <source>
        <dbReference type="ARBA" id="ARBA00023125"/>
    </source>
</evidence>
<dbReference type="InterPro" id="IPR050296">
    <property type="entry name" value="Antp_homeobox"/>
</dbReference>
<comment type="similarity">
    <text evidence="2">Belongs to the Antp homeobox family.</text>
</comment>
<evidence type="ECO:0000313" key="11">
    <source>
        <dbReference type="Proteomes" id="UP000050795"/>
    </source>
</evidence>
<feature type="domain" description="Homeobox" evidence="10">
    <location>
        <begin position="572"/>
        <end position="632"/>
    </location>
</feature>
<dbReference type="InterPro" id="IPR009057">
    <property type="entry name" value="Homeodomain-like_sf"/>
</dbReference>
<dbReference type="InterPro" id="IPR020479">
    <property type="entry name" value="HD_metazoa"/>
</dbReference>
<evidence type="ECO:0000256" key="7">
    <source>
        <dbReference type="PROSITE-ProRule" id="PRU00108"/>
    </source>
</evidence>
<dbReference type="Pfam" id="PF00046">
    <property type="entry name" value="Homeodomain"/>
    <property type="match status" value="1"/>
</dbReference>
<dbReference type="PANTHER" id="PTHR45659:SF4">
    <property type="entry name" value="HOMEOBOX PROTEIN ABDOMINAL-A"/>
    <property type="match status" value="1"/>
</dbReference>
<keyword evidence="5 7" id="KW-0371">Homeobox</keyword>
<dbReference type="FunFam" id="1.10.10.60:FF:000193">
    <property type="entry name" value="Ultrabithorax, isoform C"/>
    <property type="match status" value="1"/>
</dbReference>
<feature type="region of interest" description="Disordered" evidence="9">
    <location>
        <begin position="635"/>
        <end position="659"/>
    </location>
</feature>
<keyword evidence="3" id="KW-0217">Developmental protein</keyword>
<dbReference type="PRINTS" id="PR00024">
    <property type="entry name" value="HOMEOBOX"/>
</dbReference>
<dbReference type="WBParaSite" id="TREG1_104750.1">
    <property type="protein sequence ID" value="TREG1_104750.1"/>
    <property type="gene ID" value="TREG1_104750"/>
</dbReference>
<evidence type="ECO:0000259" key="10">
    <source>
        <dbReference type="PROSITE" id="PS50071"/>
    </source>
</evidence>
<feature type="compositionally biased region" description="Acidic residues" evidence="9">
    <location>
        <begin position="755"/>
        <end position="776"/>
    </location>
</feature>
<accession>A0AA85IRK4</accession>
<reference evidence="11" key="1">
    <citation type="submission" date="2022-06" db="EMBL/GenBank/DDBJ databases">
        <authorList>
            <person name="Berger JAMES D."/>
            <person name="Berger JAMES D."/>
        </authorList>
    </citation>
    <scope>NUCLEOTIDE SEQUENCE [LARGE SCALE GENOMIC DNA]</scope>
</reference>
<dbReference type="PROSITE" id="PS00027">
    <property type="entry name" value="HOMEOBOX_1"/>
    <property type="match status" value="1"/>
</dbReference>
<reference evidence="12" key="2">
    <citation type="submission" date="2023-11" db="UniProtKB">
        <authorList>
            <consortium name="WormBaseParasite"/>
        </authorList>
    </citation>
    <scope>IDENTIFICATION</scope>
</reference>
<proteinExistence type="inferred from homology"/>
<feature type="DNA-binding region" description="Homeobox" evidence="7">
    <location>
        <begin position="574"/>
        <end position="633"/>
    </location>
</feature>
<dbReference type="Proteomes" id="UP000050795">
    <property type="component" value="Unassembled WGS sequence"/>
</dbReference>
<evidence type="ECO:0000256" key="5">
    <source>
        <dbReference type="ARBA" id="ARBA00023155"/>
    </source>
</evidence>
<feature type="compositionally biased region" description="Low complexity" evidence="9">
    <location>
        <begin position="511"/>
        <end position="556"/>
    </location>
</feature>
<evidence type="ECO:0000256" key="6">
    <source>
        <dbReference type="ARBA" id="ARBA00023242"/>
    </source>
</evidence>
<dbReference type="SUPFAM" id="SSF46689">
    <property type="entry name" value="Homeodomain-like"/>
    <property type="match status" value="1"/>
</dbReference>
<feature type="region of interest" description="Disordered" evidence="9">
    <location>
        <begin position="140"/>
        <end position="185"/>
    </location>
</feature>
<evidence type="ECO:0000256" key="2">
    <source>
        <dbReference type="ARBA" id="ARBA00009107"/>
    </source>
</evidence>
<dbReference type="GO" id="GO:0000978">
    <property type="term" value="F:RNA polymerase II cis-regulatory region sequence-specific DNA binding"/>
    <property type="evidence" value="ECO:0007669"/>
    <property type="project" value="TreeGrafter"/>
</dbReference>
<feature type="compositionally biased region" description="Low complexity" evidence="9">
    <location>
        <begin position="334"/>
        <end position="344"/>
    </location>
</feature>
<keyword evidence="6 7" id="KW-0539">Nucleus</keyword>
<dbReference type="GO" id="GO:0005634">
    <property type="term" value="C:nucleus"/>
    <property type="evidence" value="ECO:0007669"/>
    <property type="project" value="UniProtKB-SubCell"/>
</dbReference>
<dbReference type="PANTHER" id="PTHR45659">
    <property type="entry name" value="HOMEOBOX PROTEIN HOX"/>
    <property type="match status" value="1"/>
</dbReference>
<organism evidence="11 12">
    <name type="scientific">Trichobilharzia regenti</name>
    <name type="common">Nasal bird schistosome</name>
    <dbReference type="NCBI Taxonomy" id="157069"/>
    <lineage>
        <taxon>Eukaryota</taxon>
        <taxon>Metazoa</taxon>
        <taxon>Spiralia</taxon>
        <taxon>Lophotrochozoa</taxon>
        <taxon>Platyhelminthes</taxon>
        <taxon>Trematoda</taxon>
        <taxon>Digenea</taxon>
        <taxon>Strigeidida</taxon>
        <taxon>Schistosomatoidea</taxon>
        <taxon>Schistosomatidae</taxon>
        <taxon>Trichobilharzia</taxon>
    </lineage>
</organism>
<feature type="compositionally biased region" description="Low complexity" evidence="9">
    <location>
        <begin position="167"/>
        <end position="180"/>
    </location>
</feature>
<feature type="region of interest" description="Disordered" evidence="9">
    <location>
        <begin position="334"/>
        <end position="368"/>
    </location>
</feature>
<dbReference type="GO" id="GO:0009952">
    <property type="term" value="P:anterior/posterior pattern specification"/>
    <property type="evidence" value="ECO:0007669"/>
    <property type="project" value="TreeGrafter"/>
</dbReference>
<dbReference type="AlphaFoldDB" id="A0AA85IRK4"/>
<keyword evidence="11" id="KW-1185">Reference proteome</keyword>